<reference evidence="1" key="1">
    <citation type="journal article" date="2020" name="New Phytol.">
        <title>Comparative genomics reveals dynamic genome evolution in host specialist ectomycorrhizal fungi.</title>
        <authorList>
            <person name="Lofgren L.A."/>
            <person name="Nguyen N.H."/>
            <person name="Vilgalys R."/>
            <person name="Ruytinx J."/>
            <person name="Liao H.L."/>
            <person name="Branco S."/>
            <person name="Kuo A."/>
            <person name="LaButti K."/>
            <person name="Lipzen A."/>
            <person name="Andreopoulos W."/>
            <person name="Pangilinan J."/>
            <person name="Riley R."/>
            <person name="Hundley H."/>
            <person name="Na H."/>
            <person name="Barry K."/>
            <person name="Grigoriev I.V."/>
            <person name="Stajich J.E."/>
            <person name="Kennedy P.G."/>
        </authorList>
    </citation>
    <scope>NUCLEOTIDE SEQUENCE</scope>
    <source>
        <strain evidence="1">MN1</strain>
    </source>
</reference>
<keyword evidence="2" id="KW-1185">Reference proteome</keyword>
<dbReference type="AlphaFoldDB" id="A0A9P7DGW6"/>
<dbReference type="RefSeq" id="XP_041184926.1">
    <property type="nucleotide sequence ID" value="XM_041332161.1"/>
</dbReference>
<gene>
    <name evidence="1" type="ORF">BJ212DRAFT_1293252</name>
</gene>
<name>A0A9P7DGW6_9AGAM</name>
<proteinExistence type="predicted"/>
<protein>
    <submittedName>
        <fullName evidence="1">Uncharacterized protein</fullName>
    </submittedName>
</protein>
<comment type="caution">
    <text evidence="1">The sequence shown here is derived from an EMBL/GenBank/DDBJ whole genome shotgun (WGS) entry which is preliminary data.</text>
</comment>
<sequence>STVVLQGMFCNRLSSQLALQEEKKQGKKQEQLVGNGLPRLLTGDAFYTSVVKHQKAAEEEAVALETHWQERDK</sequence>
<organism evidence="1 2">
    <name type="scientific">Suillus subaureus</name>
    <dbReference type="NCBI Taxonomy" id="48587"/>
    <lineage>
        <taxon>Eukaryota</taxon>
        <taxon>Fungi</taxon>
        <taxon>Dikarya</taxon>
        <taxon>Basidiomycota</taxon>
        <taxon>Agaricomycotina</taxon>
        <taxon>Agaricomycetes</taxon>
        <taxon>Agaricomycetidae</taxon>
        <taxon>Boletales</taxon>
        <taxon>Suillineae</taxon>
        <taxon>Suillaceae</taxon>
        <taxon>Suillus</taxon>
    </lineage>
</organism>
<evidence type="ECO:0000313" key="2">
    <source>
        <dbReference type="Proteomes" id="UP000807769"/>
    </source>
</evidence>
<feature type="non-terminal residue" evidence="1">
    <location>
        <position position="1"/>
    </location>
</feature>
<dbReference type="Proteomes" id="UP000807769">
    <property type="component" value="Unassembled WGS sequence"/>
</dbReference>
<dbReference type="OrthoDB" id="3269232at2759"/>
<accession>A0A9P7DGW6</accession>
<evidence type="ECO:0000313" key="1">
    <source>
        <dbReference type="EMBL" id="KAG1792386.1"/>
    </source>
</evidence>
<dbReference type="GeneID" id="64626178"/>
<dbReference type="EMBL" id="JABBWG010000504">
    <property type="protein sequence ID" value="KAG1792386.1"/>
    <property type="molecule type" value="Genomic_DNA"/>
</dbReference>